<dbReference type="EMBL" id="PDLN01000008">
    <property type="protein sequence ID" value="RDW78195.1"/>
    <property type="molecule type" value="Genomic_DNA"/>
</dbReference>
<evidence type="ECO:0008006" key="4">
    <source>
        <dbReference type="Google" id="ProtNLM"/>
    </source>
</evidence>
<gene>
    <name evidence="2" type="ORF">BP5796_06047</name>
</gene>
<dbReference type="AlphaFoldDB" id="A0A3D8RW16"/>
<protein>
    <recommendedName>
        <fullName evidence="4">Cell wall protein</fullName>
    </recommendedName>
</protein>
<evidence type="ECO:0000313" key="2">
    <source>
        <dbReference type="EMBL" id="RDW78195.1"/>
    </source>
</evidence>
<evidence type="ECO:0000256" key="1">
    <source>
        <dbReference type="SAM" id="SignalP"/>
    </source>
</evidence>
<proteinExistence type="predicted"/>
<dbReference type="Proteomes" id="UP000256328">
    <property type="component" value="Unassembled WGS sequence"/>
</dbReference>
<feature type="signal peptide" evidence="1">
    <location>
        <begin position="1"/>
        <end position="18"/>
    </location>
</feature>
<dbReference type="OrthoDB" id="5243723at2759"/>
<accession>A0A3D8RW16</accession>
<keyword evidence="1" id="KW-0732">Signal</keyword>
<keyword evidence="3" id="KW-1185">Reference proteome</keyword>
<comment type="caution">
    <text evidence="2">The sequence shown here is derived from an EMBL/GenBank/DDBJ whole genome shotgun (WGS) entry which is preliminary data.</text>
</comment>
<feature type="chain" id="PRO_5017704008" description="Cell wall protein" evidence="1">
    <location>
        <begin position="19"/>
        <end position="222"/>
    </location>
</feature>
<organism evidence="2 3">
    <name type="scientific">Coleophoma crateriformis</name>
    <dbReference type="NCBI Taxonomy" id="565419"/>
    <lineage>
        <taxon>Eukaryota</taxon>
        <taxon>Fungi</taxon>
        <taxon>Dikarya</taxon>
        <taxon>Ascomycota</taxon>
        <taxon>Pezizomycotina</taxon>
        <taxon>Leotiomycetes</taxon>
        <taxon>Helotiales</taxon>
        <taxon>Dermateaceae</taxon>
        <taxon>Coleophoma</taxon>
    </lineage>
</organism>
<name>A0A3D8RW16_9HELO</name>
<reference evidence="2 3" key="1">
    <citation type="journal article" date="2018" name="IMA Fungus">
        <title>IMA Genome-F 9: Draft genome sequence of Annulohypoxylon stygium, Aspergillus mulundensis, Berkeleyomyces basicola (syn. Thielaviopsis basicola), Ceratocystis smalleyi, two Cercospora beticola strains, Coleophoma cylindrospora, Fusarium fracticaudum, Phialophora cf. hyalina, and Morchella septimelata.</title>
        <authorList>
            <person name="Wingfield B.D."/>
            <person name="Bills G.F."/>
            <person name="Dong Y."/>
            <person name="Huang W."/>
            <person name="Nel W.J."/>
            <person name="Swalarsk-Parry B.S."/>
            <person name="Vaghefi N."/>
            <person name="Wilken P.M."/>
            <person name="An Z."/>
            <person name="de Beer Z.W."/>
            <person name="De Vos L."/>
            <person name="Chen L."/>
            <person name="Duong T.A."/>
            <person name="Gao Y."/>
            <person name="Hammerbacher A."/>
            <person name="Kikkert J.R."/>
            <person name="Li Y."/>
            <person name="Li H."/>
            <person name="Li K."/>
            <person name="Li Q."/>
            <person name="Liu X."/>
            <person name="Ma X."/>
            <person name="Naidoo K."/>
            <person name="Pethybridge S.J."/>
            <person name="Sun J."/>
            <person name="Steenkamp E.T."/>
            <person name="van der Nest M.A."/>
            <person name="van Wyk S."/>
            <person name="Wingfield M.J."/>
            <person name="Xiong C."/>
            <person name="Yue Q."/>
            <person name="Zhang X."/>
        </authorList>
    </citation>
    <scope>NUCLEOTIDE SEQUENCE [LARGE SCALE GENOMIC DNA]</scope>
    <source>
        <strain evidence="2 3">BP5796</strain>
    </source>
</reference>
<sequence length="222" mass="22498">MQFSTIFLTLLAATAVAAKGNDKASKNGTTKAVTDKSLCKQMAKLQDTVDLAANTTKLDAKLKNNATKIADFEAKASAAATTLQTMQSNTTLVSTCAVIAAANKVEDTCDTMKEIQKNMALAANTTKLDSKFKGNATKIAEFQAKVSAQATKLDTLNTNATLTSACSAISASAAAKKAAKASATSSASTASSTAKSGAAIIDAKTGGVLSLVVMAVAGTLML</sequence>
<evidence type="ECO:0000313" key="3">
    <source>
        <dbReference type="Proteomes" id="UP000256328"/>
    </source>
</evidence>